<comment type="caution">
    <text evidence="2">The sequence shown here is derived from an EMBL/GenBank/DDBJ whole genome shotgun (WGS) entry which is preliminary data.</text>
</comment>
<dbReference type="EMBL" id="BMHQ01000001">
    <property type="protein sequence ID" value="GGE03361.1"/>
    <property type="molecule type" value="Genomic_DNA"/>
</dbReference>
<dbReference type="Proteomes" id="UP000625210">
    <property type="component" value="Unassembled WGS sequence"/>
</dbReference>
<accession>A0A8J2VD06</accession>
<evidence type="ECO:0000313" key="2">
    <source>
        <dbReference type="EMBL" id="GGE03361.1"/>
    </source>
</evidence>
<evidence type="ECO:0000313" key="3">
    <source>
        <dbReference type="Proteomes" id="UP000625210"/>
    </source>
</evidence>
<keyword evidence="1" id="KW-0472">Membrane</keyword>
<feature type="transmembrane region" description="Helical" evidence="1">
    <location>
        <begin position="12"/>
        <end position="37"/>
    </location>
</feature>
<organism evidence="2 3">
    <name type="scientific">Marinithermofilum abyssi</name>
    <dbReference type="NCBI Taxonomy" id="1571185"/>
    <lineage>
        <taxon>Bacteria</taxon>
        <taxon>Bacillati</taxon>
        <taxon>Bacillota</taxon>
        <taxon>Bacilli</taxon>
        <taxon>Bacillales</taxon>
        <taxon>Thermoactinomycetaceae</taxon>
        <taxon>Marinithermofilum</taxon>
    </lineage>
</organism>
<evidence type="ECO:0000256" key="1">
    <source>
        <dbReference type="SAM" id="Phobius"/>
    </source>
</evidence>
<keyword evidence="1" id="KW-1133">Transmembrane helix</keyword>
<proteinExistence type="predicted"/>
<reference evidence="2" key="1">
    <citation type="journal article" date="2014" name="Int. J. Syst. Evol. Microbiol.">
        <title>Complete genome sequence of Corynebacterium casei LMG S-19264T (=DSM 44701T), isolated from a smear-ripened cheese.</title>
        <authorList>
            <consortium name="US DOE Joint Genome Institute (JGI-PGF)"/>
            <person name="Walter F."/>
            <person name="Albersmeier A."/>
            <person name="Kalinowski J."/>
            <person name="Ruckert C."/>
        </authorList>
    </citation>
    <scope>NUCLEOTIDE SEQUENCE</scope>
    <source>
        <strain evidence="2">CGMCC 1.15179</strain>
    </source>
</reference>
<dbReference type="RefSeq" id="WP_188645913.1">
    <property type="nucleotide sequence ID" value="NZ_BMHQ01000001.1"/>
</dbReference>
<keyword evidence="1" id="KW-0812">Transmembrane</keyword>
<keyword evidence="3" id="KW-1185">Reference proteome</keyword>
<protein>
    <submittedName>
        <fullName evidence="2">Uncharacterized protein</fullName>
    </submittedName>
</protein>
<sequence length="52" mass="6024">MIQQPDLLNQLIIPLAADLVSFTIKVGITTYFVAFFFKRYITPYLKKKDQDG</sequence>
<gene>
    <name evidence="2" type="ORF">GCM10011571_00250</name>
</gene>
<name>A0A8J2VD06_9BACL</name>
<reference evidence="2" key="2">
    <citation type="submission" date="2020-09" db="EMBL/GenBank/DDBJ databases">
        <authorList>
            <person name="Sun Q."/>
            <person name="Zhou Y."/>
        </authorList>
    </citation>
    <scope>NUCLEOTIDE SEQUENCE</scope>
    <source>
        <strain evidence="2">CGMCC 1.15179</strain>
    </source>
</reference>
<dbReference type="AlphaFoldDB" id="A0A8J2VD06"/>